<organism evidence="1">
    <name type="scientific">Brassica napus</name>
    <name type="common">Rape</name>
    <dbReference type="NCBI Taxonomy" id="3708"/>
    <lineage>
        <taxon>Eukaryota</taxon>
        <taxon>Viridiplantae</taxon>
        <taxon>Streptophyta</taxon>
        <taxon>Embryophyta</taxon>
        <taxon>Tracheophyta</taxon>
        <taxon>Spermatophyta</taxon>
        <taxon>Magnoliopsida</taxon>
        <taxon>eudicotyledons</taxon>
        <taxon>Gunneridae</taxon>
        <taxon>Pentapetalae</taxon>
        <taxon>rosids</taxon>
        <taxon>malvids</taxon>
        <taxon>Brassicales</taxon>
        <taxon>Brassicaceae</taxon>
        <taxon>Brassiceae</taxon>
        <taxon>Brassica</taxon>
    </lineage>
</organism>
<dbReference type="EMBL" id="HG994370">
    <property type="protein sequence ID" value="CAF2053570.1"/>
    <property type="molecule type" value="Genomic_DNA"/>
</dbReference>
<protein>
    <submittedName>
        <fullName evidence="1">(rape) hypothetical protein</fullName>
    </submittedName>
</protein>
<dbReference type="AlphaFoldDB" id="A0A816PWQ6"/>
<reference evidence="1" key="1">
    <citation type="submission" date="2021-01" db="EMBL/GenBank/DDBJ databases">
        <authorList>
            <consortium name="Genoscope - CEA"/>
            <person name="William W."/>
        </authorList>
    </citation>
    <scope>NUCLEOTIDE SEQUENCE</scope>
</reference>
<proteinExistence type="predicted"/>
<gene>
    <name evidence="1" type="ORF">DARMORV10_C06P00050.1</name>
</gene>
<sequence>MDYRLPLYLFFSLPYKEISQWEQVSSLVYSLHACPIQPGSVLKLDRLARWKLYPPARSYLPSSPRLLYPPATISAIKAVSFEEEEAAAVSFEEEEAAVWFDEEEAGY</sequence>
<name>A0A816PWQ6_BRANA</name>
<evidence type="ECO:0000313" key="1">
    <source>
        <dbReference type="EMBL" id="CAF2053570.1"/>
    </source>
</evidence>
<accession>A0A816PWQ6</accession>
<dbReference type="Proteomes" id="UP001295469">
    <property type="component" value="Chromosome C06"/>
</dbReference>